<dbReference type="Pfam" id="PF01067">
    <property type="entry name" value="Calpain_III"/>
    <property type="match status" value="1"/>
</dbReference>
<name>A0A9W7X4N2_TRIRA</name>
<evidence type="ECO:0000256" key="1">
    <source>
        <dbReference type="ARBA" id="ARBA00007623"/>
    </source>
</evidence>
<feature type="compositionally biased region" description="Polar residues" evidence="7">
    <location>
        <begin position="384"/>
        <end position="396"/>
    </location>
</feature>
<dbReference type="SUPFAM" id="SSF54001">
    <property type="entry name" value="Cysteine proteinases"/>
    <property type="match status" value="1"/>
</dbReference>
<evidence type="ECO:0000256" key="2">
    <source>
        <dbReference type="ARBA" id="ARBA00022670"/>
    </source>
</evidence>
<dbReference type="FunFam" id="2.60.120.380:FF:000009">
    <property type="entry name" value="Calpain-6"/>
    <property type="match status" value="1"/>
</dbReference>
<dbReference type="InterPro" id="IPR022683">
    <property type="entry name" value="Calpain_III"/>
</dbReference>
<keyword evidence="11" id="KW-1185">Reference proteome</keyword>
<sequence>MPDKVCKFQGQCYHKLKKACSKRGALFQDPYFPPSAESLFYKRAPPPGVTWKRPKELCKDPRLFVDGISTRDLHQGSLGNCWMVAATSCLASEPSLWKKVIPDHAEQEWNPKRPDLYTGIFHFCFWRLGQWTDVVVDDRLPVSDDGTLLFCRSATPREFWSALLEKAYAKLNGCYEALEGGNTAEALVDFTGGVSESLSLDQEKLMQHTGQRRLMFQTLAYAHSHKALITCSIRPAEGEQVESVLDCGLIKGHAYGVTAVRKLRMSENLQVMCGTPHIFLVRMRNPWGTTDWTGAWSIGSPQWQHLGRKDREKIGLIVRDVGEFWMEFEDFCRYFTDMVVCKLPEKSLFWHKTYWREVRCLGAWTYILGVPPTPSSAHMPIKTQKPSTGLQWSKQMPTERRDQNEQKLSQKLKEGQTRGEKKRKRENQVVKERSLRGGHRPLKEKCVEKPEGVGERRLERQMDKRSRCGGCINHRDTFLYNPQFMFEIGGDGDEVLICLQQEDRRMKRKEGRGENLPIGFEVLRVEVNRVWRVQCLCEQAASSVYMDSRSVTLRVTLGPGRYVIIPTTFQPGDTGQFLLRFFSRSHVCLRELKKEPPAPSLWHCCVPEPSAVTTVHLLRASGFSKPKQTAPGVYAIIRCEVDSVRTRIFQKDGSPEMNTKAIFYRRNPKSQISIELWKKGLLLDSFLGAAQLQTRGDERGRNRSFVLIVILFPRKNKNNCFIFVVQ</sequence>
<dbReference type="Pfam" id="PF00648">
    <property type="entry name" value="Peptidase_C2"/>
    <property type="match status" value="1"/>
</dbReference>
<dbReference type="InterPro" id="IPR022682">
    <property type="entry name" value="Calpain_domain_III"/>
</dbReference>
<dbReference type="SMART" id="SM00230">
    <property type="entry name" value="CysPc"/>
    <property type="match status" value="1"/>
</dbReference>
<dbReference type="InterPro" id="IPR001300">
    <property type="entry name" value="Peptidase_C2_calpain_cat"/>
</dbReference>
<keyword evidence="4 6" id="KW-0788">Thiol protease</keyword>
<dbReference type="Gene3D" id="2.60.40.150">
    <property type="entry name" value="C2 domain"/>
    <property type="match status" value="1"/>
</dbReference>
<dbReference type="PANTHER" id="PTHR10183:SF405">
    <property type="entry name" value="CALPAIN-5"/>
    <property type="match status" value="1"/>
</dbReference>
<dbReference type="InterPro" id="IPR036213">
    <property type="entry name" value="Calpain_III_sf"/>
</dbReference>
<evidence type="ECO:0000313" key="10">
    <source>
        <dbReference type="EMBL" id="KAI7814545.1"/>
    </source>
</evidence>
<dbReference type="FunFam" id="3.90.70.10:FF:000114">
    <property type="entry name" value="Calpain a"/>
    <property type="match status" value="1"/>
</dbReference>
<dbReference type="InterPro" id="IPR000169">
    <property type="entry name" value="Pept_cys_AS"/>
</dbReference>
<evidence type="ECO:0000313" key="11">
    <source>
        <dbReference type="Proteomes" id="UP001059041"/>
    </source>
</evidence>
<comment type="caution">
    <text evidence="10">The sequence shown here is derived from an EMBL/GenBank/DDBJ whole genome shotgun (WGS) entry which is preliminary data.</text>
</comment>
<feature type="active site" evidence="5 6">
    <location>
        <position position="253"/>
    </location>
</feature>
<evidence type="ECO:0000259" key="8">
    <source>
        <dbReference type="PROSITE" id="PS50004"/>
    </source>
</evidence>
<dbReference type="PANTHER" id="PTHR10183">
    <property type="entry name" value="CALPAIN"/>
    <property type="match status" value="1"/>
</dbReference>
<evidence type="ECO:0000256" key="3">
    <source>
        <dbReference type="ARBA" id="ARBA00022801"/>
    </source>
</evidence>
<dbReference type="PROSITE" id="PS50004">
    <property type="entry name" value="C2"/>
    <property type="match status" value="1"/>
</dbReference>
<proteinExistence type="inferred from homology"/>
<feature type="active site" evidence="5 6">
    <location>
        <position position="81"/>
    </location>
</feature>
<feature type="compositionally biased region" description="Basic and acidic residues" evidence="7">
    <location>
        <begin position="426"/>
        <end position="435"/>
    </location>
</feature>
<evidence type="ECO:0000256" key="6">
    <source>
        <dbReference type="PROSITE-ProRule" id="PRU00239"/>
    </source>
</evidence>
<gene>
    <name evidence="10" type="ORF">IRJ41_021521</name>
</gene>
<evidence type="ECO:0000256" key="4">
    <source>
        <dbReference type="ARBA" id="ARBA00022807"/>
    </source>
</evidence>
<evidence type="ECO:0000256" key="5">
    <source>
        <dbReference type="PIRSR" id="PIRSR622684-1"/>
    </source>
</evidence>
<evidence type="ECO:0000256" key="7">
    <source>
        <dbReference type="SAM" id="MobiDB-lite"/>
    </source>
</evidence>
<dbReference type="SUPFAM" id="SSF49758">
    <property type="entry name" value="Calpain large subunit, middle domain (domain III)"/>
    <property type="match status" value="1"/>
</dbReference>
<dbReference type="AlphaFoldDB" id="A0A9W7X4N2"/>
<dbReference type="Proteomes" id="UP001059041">
    <property type="component" value="Linkage Group LG1"/>
</dbReference>
<dbReference type="InterPro" id="IPR038765">
    <property type="entry name" value="Papain-like_cys_pep_sf"/>
</dbReference>
<dbReference type="Gene3D" id="2.60.120.380">
    <property type="match status" value="1"/>
</dbReference>
<dbReference type="GO" id="GO:0004198">
    <property type="term" value="F:calcium-dependent cysteine-type endopeptidase activity"/>
    <property type="evidence" value="ECO:0007669"/>
    <property type="project" value="InterPro"/>
</dbReference>
<keyword evidence="3 6" id="KW-0378">Hydrolase</keyword>
<feature type="active site" evidence="5 6">
    <location>
        <position position="285"/>
    </location>
</feature>
<dbReference type="GO" id="GO:0005737">
    <property type="term" value="C:cytoplasm"/>
    <property type="evidence" value="ECO:0007669"/>
    <property type="project" value="TreeGrafter"/>
</dbReference>
<dbReference type="PRINTS" id="PR00704">
    <property type="entry name" value="CALPAIN"/>
</dbReference>
<evidence type="ECO:0000259" key="9">
    <source>
        <dbReference type="PROSITE" id="PS50203"/>
    </source>
</evidence>
<dbReference type="EMBL" id="JAFHDT010000001">
    <property type="protein sequence ID" value="KAI7814545.1"/>
    <property type="molecule type" value="Genomic_DNA"/>
</dbReference>
<organism evidence="10 11">
    <name type="scientific">Triplophysa rosa</name>
    <name type="common">Cave loach</name>
    <dbReference type="NCBI Taxonomy" id="992332"/>
    <lineage>
        <taxon>Eukaryota</taxon>
        <taxon>Metazoa</taxon>
        <taxon>Chordata</taxon>
        <taxon>Craniata</taxon>
        <taxon>Vertebrata</taxon>
        <taxon>Euteleostomi</taxon>
        <taxon>Actinopterygii</taxon>
        <taxon>Neopterygii</taxon>
        <taxon>Teleostei</taxon>
        <taxon>Ostariophysi</taxon>
        <taxon>Cypriniformes</taxon>
        <taxon>Nemacheilidae</taxon>
        <taxon>Triplophysa</taxon>
    </lineage>
</organism>
<keyword evidence="2 6" id="KW-0645">Protease</keyword>
<reference evidence="10" key="1">
    <citation type="submission" date="2021-02" db="EMBL/GenBank/DDBJ databases">
        <title>Comparative genomics reveals that relaxation of natural selection precedes convergent phenotypic evolution of cavefish.</title>
        <authorList>
            <person name="Peng Z."/>
        </authorList>
    </citation>
    <scope>NUCLEOTIDE SEQUENCE</scope>
    <source>
        <tissue evidence="10">Muscle</tissue>
    </source>
</reference>
<dbReference type="GO" id="GO:0006508">
    <property type="term" value="P:proteolysis"/>
    <property type="evidence" value="ECO:0007669"/>
    <property type="project" value="UniProtKB-KW"/>
</dbReference>
<dbReference type="SUPFAM" id="SSF49562">
    <property type="entry name" value="C2 domain (Calcium/lipid-binding domain, CaLB)"/>
    <property type="match status" value="1"/>
</dbReference>
<dbReference type="InterPro" id="IPR035892">
    <property type="entry name" value="C2_domain_sf"/>
</dbReference>
<feature type="domain" description="C2" evidence="8">
    <location>
        <begin position="593"/>
        <end position="707"/>
    </location>
</feature>
<dbReference type="PROSITE" id="PS50203">
    <property type="entry name" value="CALPAIN_CAT"/>
    <property type="match status" value="1"/>
</dbReference>
<protein>
    <submittedName>
        <fullName evidence="10">Calpain-5-like</fullName>
    </submittedName>
</protein>
<comment type="similarity">
    <text evidence="1">Belongs to the peptidase C2 family.</text>
</comment>
<feature type="domain" description="Calpain catalytic" evidence="9">
    <location>
        <begin position="26"/>
        <end position="344"/>
    </location>
</feature>
<feature type="region of interest" description="Disordered" evidence="7">
    <location>
        <begin position="375"/>
        <end position="435"/>
    </location>
</feature>
<dbReference type="InterPro" id="IPR000008">
    <property type="entry name" value="C2_dom"/>
</dbReference>
<dbReference type="SMART" id="SM00720">
    <property type="entry name" value="calpain_III"/>
    <property type="match status" value="1"/>
</dbReference>
<dbReference type="Gene3D" id="3.90.70.10">
    <property type="entry name" value="Cysteine proteinases"/>
    <property type="match status" value="1"/>
</dbReference>
<dbReference type="CDD" id="cd00044">
    <property type="entry name" value="CysPc"/>
    <property type="match status" value="1"/>
</dbReference>
<dbReference type="PROSITE" id="PS00139">
    <property type="entry name" value="THIOL_PROTEASE_CYS"/>
    <property type="match status" value="1"/>
</dbReference>
<accession>A0A9W7X4N2</accession>
<dbReference type="InterPro" id="IPR022684">
    <property type="entry name" value="Calpain_cysteine_protease"/>
</dbReference>